<dbReference type="EMBL" id="VKHS01000792">
    <property type="protein sequence ID" value="MBB0232178.1"/>
    <property type="molecule type" value="Genomic_DNA"/>
</dbReference>
<feature type="domain" description="MobA/VirD2-like nuclease" evidence="2">
    <location>
        <begin position="73"/>
        <end position="167"/>
    </location>
</feature>
<protein>
    <submittedName>
        <fullName evidence="3">Mobilization protein</fullName>
    </submittedName>
</protein>
<name>A0A7W3XYN9_9ACTN</name>
<dbReference type="Proteomes" id="UP000530234">
    <property type="component" value="Unassembled WGS sequence"/>
</dbReference>
<sequence>MIPKIGTGKGGTRRLLAYLYGPGRHNEHTDQHTVASWNGFAPDPRHGTPGFARDLTALARQLDQPVTALGEDAPKTTVWHCSLRAAPEDPILTDEQWATIARRVLSATGIAPTGDQEACRWVAVRHAPDHIHIAATLVRRDGRPARLSMDRRKAQAECRRIEADYGLRRLNPGDGTAAPRPTGREHFKARRRGHTATSRELLRARVRKAAAVAGDEEQFFALLTDLGARVEKRHAPSGDVLGYKVALPGDTNADGRPIWYSGSTLSPDLSLPRLRAAFDTEP</sequence>
<evidence type="ECO:0000259" key="2">
    <source>
        <dbReference type="Pfam" id="PF03432"/>
    </source>
</evidence>
<accession>A0A7W3XYN9</accession>
<reference evidence="4" key="1">
    <citation type="submission" date="2019-10" db="EMBL/GenBank/DDBJ databases">
        <title>Streptomyces sp. nov., a novel actinobacterium isolated from alkaline environment.</title>
        <authorList>
            <person name="Golinska P."/>
        </authorList>
    </citation>
    <scope>NUCLEOTIDE SEQUENCE [LARGE SCALE GENOMIC DNA]</scope>
    <source>
        <strain evidence="4">DSM 42108</strain>
    </source>
</reference>
<dbReference type="InterPro" id="IPR005094">
    <property type="entry name" value="Endonuclease_MobA/VirD2"/>
</dbReference>
<feature type="region of interest" description="Disordered" evidence="1">
    <location>
        <begin position="169"/>
        <end position="195"/>
    </location>
</feature>
<dbReference type="AlphaFoldDB" id="A0A7W3XYN9"/>
<dbReference type="Pfam" id="PF03432">
    <property type="entry name" value="Relaxase"/>
    <property type="match status" value="1"/>
</dbReference>
<keyword evidence="4" id="KW-1185">Reference proteome</keyword>
<evidence type="ECO:0000313" key="4">
    <source>
        <dbReference type="Proteomes" id="UP000530234"/>
    </source>
</evidence>
<gene>
    <name evidence="3" type="ORF">FOE67_22425</name>
</gene>
<comment type="caution">
    <text evidence="3">The sequence shown here is derived from an EMBL/GenBank/DDBJ whole genome shotgun (WGS) entry which is preliminary data.</text>
</comment>
<evidence type="ECO:0000256" key="1">
    <source>
        <dbReference type="SAM" id="MobiDB-lite"/>
    </source>
</evidence>
<proteinExistence type="predicted"/>
<organism evidence="3 4">
    <name type="scientific">Streptomyces calidiresistens</name>
    <dbReference type="NCBI Taxonomy" id="1485586"/>
    <lineage>
        <taxon>Bacteria</taxon>
        <taxon>Bacillati</taxon>
        <taxon>Actinomycetota</taxon>
        <taxon>Actinomycetes</taxon>
        <taxon>Kitasatosporales</taxon>
        <taxon>Streptomycetaceae</taxon>
        <taxon>Streptomyces</taxon>
    </lineage>
</organism>
<evidence type="ECO:0000313" key="3">
    <source>
        <dbReference type="EMBL" id="MBB0232178.1"/>
    </source>
</evidence>
<feature type="non-terminal residue" evidence="3">
    <location>
        <position position="282"/>
    </location>
</feature>